<dbReference type="PANTHER" id="PTHR32089">
    <property type="entry name" value="METHYL-ACCEPTING CHEMOTAXIS PROTEIN MCPB"/>
    <property type="match status" value="1"/>
</dbReference>
<dbReference type="Pfam" id="PF00672">
    <property type="entry name" value="HAMP"/>
    <property type="match status" value="1"/>
</dbReference>
<evidence type="ECO:0000256" key="7">
    <source>
        <dbReference type="SAM" id="Phobius"/>
    </source>
</evidence>
<dbReference type="PROSITE" id="PS50111">
    <property type="entry name" value="CHEMOTAXIS_TRANSDUC_2"/>
    <property type="match status" value="1"/>
</dbReference>
<dbReference type="GO" id="GO:0007165">
    <property type="term" value="P:signal transduction"/>
    <property type="evidence" value="ECO:0007669"/>
    <property type="project" value="UniProtKB-KW"/>
</dbReference>
<organism evidence="10 11">
    <name type="scientific">Paenibacillus odorifer</name>
    <dbReference type="NCBI Taxonomy" id="189426"/>
    <lineage>
        <taxon>Bacteria</taxon>
        <taxon>Bacillati</taxon>
        <taxon>Bacillota</taxon>
        <taxon>Bacilli</taxon>
        <taxon>Bacillales</taxon>
        <taxon>Paenibacillaceae</taxon>
        <taxon>Paenibacillus</taxon>
    </lineage>
</organism>
<feature type="transmembrane region" description="Helical" evidence="7">
    <location>
        <begin position="324"/>
        <end position="347"/>
    </location>
</feature>
<dbReference type="EMBL" id="MKQP01000051">
    <property type="protein sequence ID" value="OMD24491.1"/>
    <property type="molecule type" value="Genomic_DNA"/>
</dbReference>
<sequence length="702" mass="76533">MALYRRLSLTFKFVMVVSLVIIVIFFFSLVANLANLRSVSISNGELQAEIAGKSYAETIQNRMIDIQSTGEALAEVLIESRERQTLDREDVVSTMKTMLEHRPEIFGMSILWEPNAFDQNDQANINKMPYDDGTGRFIPYVFRNQGAIKVEPLKNYDVEGAGDYYLLPKKEKKPVYIEPYSYETTGGAIEMISVMLPILDKTGAFLGTVGFDVSLTQLQEEAVNYKPLGGYVSLITGNGKYAANPNDPQSVLKEFGDTEDKTLLWKRVKNGEATLGYTINSKGEDVLRTFVPIPMPGSDQVWYTQTAISKDVIMADYEQAKTEFFIIMIIGILILAVIVGLQLWLMVVKPLRLLSDKLQLMSQGDLTQTLQVRNDDEFGKMATHFNHMTHKLREMFGLVADLSMSVGATSEELTANAEQTGKAAEQIAVAIGRVAEGAQLQSDYAGDSSMAMSELNVGVQRIADSSSSVSASADEVTDQTKKGSAQLQMAVNQMSELKLSVDETSLAIERLGERSAQISGIIGLISNISKQTNLLALNAAIEASRVGEHGRGFAVVASEIRMLADQTKKAAEQVTALVEDVVQDTNQASKAMAVGNEKVILGVQSVSDSDLLFTSILTEMTQVTDQIQEVSAAAQQMTAGTEQISVTVKQLADLASEASSDSQSVAAASEEQLASMEEISASSESLSSMVQDLLDKLSYFKI</sequence>
<dbReference type="RefSeq" id="WP_051491410.1">
    <property type="nucleotide sequence ID" value="NZ_MKQP01000051.1"/>
</dbReference>
<evidence type="ECO:0008006" key="12">
    <source>
        <dbReference type="Google" id="ProtNLM"/>
    </source>
</evidence>
<dbReference type="Proteomes" id="UP000187465">
    <property type="component" value="Unassembled WGS sequence"/>
</dbReference>
<dbReference type="SUPFAM" id="SSF58104">
    <property type="entry name" value="Methyl-accepting chemotaxis protein (MCP) signaling domain"/>
    <property type="match status" value="1"/>
</dbReference>
<evidence type="ECO:0000256" key="5">
    <source>
        <dbReference type="ARBA" id="ARBA00029447"/>
    </source>
</evidence>
<keyword evidence="3 7" id="KW-0472">Membrane</keyword>
<reference evidence="10 11" key="1">
    <citation type="submission" date="2016-10" db="EMBL/GenBank/DDBJ databases">
        <title>Paenibacillus species isolates.</title>
        <authorList>
            <person name="Beno S.M."/>
        </authorList>
    </citation>
    <scope>NUCLEOTIDE SEQUENCE [LARGE SCALE GENOMIC DNA]</scope>
    <source>
        <strain evidence="10 11">FSL H7-0604</strain>
    </source>
</reference>
<dbReference type="GO" id="GO:0005886">
    <property type="term" value="C:plasma membrane"/>
    <property type="evidence" value="ECO:0007669"/>
    <property type="project" value="UniProtKB-SubCell"/>
</dbReference>
<evidence type="ECO:0000256" key="3">
    <source>
        <dbReference type="ARBA" id="ARBA00023136"/>
    </source>
</evidence>
<evidence type="ECO:0000313" key="10">
    <source>
        <dbReference type="EMBL" id="OMD24491.1"/>
    </source>
</evidence>
<dbReference type="Pfam" id="PF00015">
    <property type="entry name" value="MCPsignal"/>
    <property type="match status" value="1"/>
</dbReference>
<keyword evidence="7" id="KW-1133">Transmembrane helix</keyword>
<evidence type="ECO:0000256" key="4">
    <source>
        <dbReference type="ARBA" id="ARBA00023224"/>
    </source>
</evidence>
<comment type="subcellular location">
    <subcellularLocation>
        <location evidence="1">Cell membrane</location>
    </subcellularLocation>
</comment>
<name>A0A1R0WYZ7_9BACL</name>
<keyword evidence="2" id="KW-1003">Cell membrane</keyword>
<evidence type="ECO:0000256" key="1">
    <source>
        <dbReference type="ARBA" id="ARBA00004236"/>
    </source>
</evidence>
<keyword evidence="7" id="KW-0812">Transmembrane</keyword>
<dbReference type="Gene3D" id="3.30.450.20">
    <property type="entry name" value="PAS domain"/>
    <property type="match status" value="2"/>
</dbReference>
<evidence type="ECO:0000256" key="2">
    <source>
        <dbReference type="ARBA" id="ARBA00022475"/>
    </source>
</evidence>
<feature type="domain" description="HAMP" evidence="9">
    <location>
        <begin position="345"/>
        <end position="397"/>
    </location>
</feature>
<gene>
    <name evidence="10" type="ORF">BJP51_29355</name>
</gene>
<dbReference type="Gene3D" id="1.10.287.950">
    <property type="entry name" value="Methyl-accepting chemotaxis protein"/>
    <property type="match status" value="1"/>
</dbReference>
<feature type="transmembrane region" description="Helical" evidence="7">
    <location>
        <begin position="12"/>
        <end position="34"/>
    </location>
</feature>
<feature type="domain" description="Methyl-accepting transducer" evidence="8">
    <location>
        <begin position="416"/>
        <end position="652"/>
    </location>
</feature>
<dbReference type="CDD" id="cd11386">
    <property type="entry name" value="MCP_signal"/>
    <property type="match status" value="1"/>
</dbReference>
<dbReference type="InterPro" id="IPR003660">
    <property type="entry name" value="HAMP_dom"/>
</dbReference>
<evidence type="ECO:0000259" key="9">
    <source>
        <dbReference type="PROSITE" id="PS50885"/>
    </source>
</evidence>
<accession>A0A1R0WYZ7</accession>
<dbReference type="Pfam" id="PF22673">
    <property type="entry name" value="MCP-like_PDC_1"/>
    <property type="match status" value="1"/>
</dbReference>
<proteinExistence type="inferred from homology"/>
<comment type="similarity">
    <text evidence="5">Belongs to the methyl-accepting chemotaxis (MCP) protein family.</text>
</comment>
<dbReference type="CDD" id="cd12913">
    <property type="entry name" value="PDC1_MCP_like"/>
    <property type="match status" value="1"/>
</dbReference>
<evidence type="ECO:0000256" key="6">
    <source>
        <dbReference type="PROSITE-ProRule" id="PRU00284"/>
    </source>
</evidence>
<dbReference type="PROSITE" id="PS50885">
    <property type="entry name" value="HAMP"/>
    <property type="match status" value="1"/>
</dbReference>
<dbReference type="Gene3D" id="6.10.340.10">
    <property type="match status" value="1"/>
</dbReference>
<evidence type="ECO:0000313" key="11">
    <source>
        <dbReference type="Proteomes" id="UP000187465"/>
    </source>
</evidence>
<dbReference type="PANTHER" id="PTHR32089:SF112">
    <property type="entry name" value="LYSOZYME-LIKE PROTEIN-RELATED"/>
    <property type="match status" value="1"/>
</dbReference>
<dbReference type="SMART" id="SM00304">
    <property type="entry name" value="HAMP"/>
    <property type="match status" value="1"/>
</dbReference>
<protein>
    <recommendedName>
        <fullName evidence="12">Methyl-accepting chemotaxis protein</fullName>
    </recommendedName>
</protein>
<evidence type="ECO:0000259" key="8">
    <source>
        <dbReference type="PROSITE" id="PS50111"/>
    </source>
</evidence>
<dbReference type="SMART" id="SM00283">
    <property type="entry name" value="MA"/>
    <property type="match status" value="1"/>
</dbReference>
<dbReference type="CDD" id="cd06225">
    <property type="entry name" value="HAMP"/>
    <property type="match status" value="1"/>
</dbReference>
<dbReference type="AlphaFoldDB" id="A0A1R0WYZ7"/>
<keyword evidence="4 6" id="KW-0807">Transducer</keyword>
<comment type="caution">
    <text evidence="10">The sequence shown here is derived from an EMBL/GenBank/DDBJ whole genome shotgun (WGS) entry which is preliminary data.</text>
</comment>
<dbReference type="InterPro" id="IPR004089">
    <property type="entry name" value="MCPsignal_dom"/>
</dbReference>